<evidence type="ECO:0000256" key="1">
    <source>
        <dbReference type="SAM" id="Coils"/>
    </source>
</evidence>
<gene>
    <name evidence="2" type="ORF">BWK62_09440</name>
</gene>
<dbReference type="EMBL" id="MTCY01000025">
    <property type="protein sequence ID" value="OWP76550.1"/>
    <property type="molecule type" value="Genomic_DNA"/>
</dbReference>
<accession>A0A246G9W8</accession>
<dbReference type="AlphaFoldDB" id="A0A246G9W8"/>
<name>A0A246G9W8_9FLAO</name>
<proteinExistence type="predicted"/>
<protein>
    <submittedName>
        <fullName evidence="2">Uncharacterized protein</fullName>
    </submittedName>
</protein>
<evidence type="ECO:0000313" key="2">
    <source>
        <dbReference type="EMBL" id="OWP76550.1"/>
    </source>
</evidence>
<reference evidence="2 3" key="1">
    <citation type="journal article" date="2017" name="Infect. Genet. Evol.">
        <title>Comparative genome analysis of fish pathogen Flavobacterium columnare reveals extensive sequence diversity within the species.</title>
        <authorList>
            <person name="Kayansamruaj P."/>
            <person name="Dong H.T."/>
            <person name="Hirono I."/>
            <person name="Kondo H."/>
            <person name="Senapin S."/>
            <person name="Rodkhum C."/>
        </authorList>
    </citation>
    <scope>NUCLEOTIDE SEQUENCE [LARGE SCALE GENOMIC DNA]</scope>
    <source>
        <strain evidence="2 3">1214</strain>
    </source>
</reference>
<sequence length="107" mass="12488">MAQENNFNFNDLSYSGIVNEIDRDEQRAKSFIIEAFNKIEAQKEEVENLAKQLTVEESHLRSLENAIDLVFRHLKWHKPMIFIVNKGESNEIIVVTEDKVTLEKNVI</sequence>
<organism evidence="2 3">
    <name type="scientific">Flavobacterium columnare</name>
    <dbReference type="NCBI Taxonomy" id="996"/>
    <lineage>
        <taxon>Bacteria</taxon>
        <taxon>Pseudomonadati</taxon>
        <taxon>Bacteroidota</taxon>
        <taxon>Flavobacteriia</taxon>
        <taxon>Flavobacteriales</taxon>
        <taxon>Flavobacteriaceae</taxon>
        <taxon>Flavobacterium</taxon>
    </lineage>
</organism>
<feature type="coiled-coil region" evidence="1">
    <location>
        <begin position="32"/>
        <end position="66"/>
    </location>
</feature>
<evidence type="ECO:0000313" key="3">
    <source>
        <dbReference type="Proteomes" id="UP000198034"/>
    </source>
</evidence>
<comment type="caution">
    <text evidence="2">The sequence shown here is derived from an EMBL/GenBank/DDBJ whole genome shotgun (WGS) entry which is preliminary data.</text>
</comment>
<dbReference type="Proteomes" id="UP000198034">
    <property type="component" value="Unassembled WGS sequence"/>
</dbReference>
<keyword evidence="1" id="KW-0175">Coiled coil</keyword>